<dbReference type="GO" id="GO:0005886">
    <property type="term" value="C:plasma membrane"/>
    <property type="evidence" value="ECO:0007669"/>
    <property type="project" value="UniProtKB-SubCell"/>
</dbReference>
<dbReference type="EMBL" id="PJZK01000010">
    <property type="protein sequence ID" value="PLR49241.1"/>
    <property type="molecule type" value="Genomic_DNA"/>
</dbReference>
<dbReference type="OrthoDB" id="6898316at2"/>
<gene>
    <name evidence="8" type="ORF">CYR34_11140</name>
</gene>
<evidence type="ECO:0000256" key="1">
    <source>
        <dbReference type="ARBA" id="ARBA00004651"/>
    </source>
</evidence>
<name>A0A2N5EMF2_9GAMM</name>
<feature type="transmembrane region" description="Helical" evidence="7">
    <location>
        <begin position="41"/>
        <end position="59"/>
    </location>
</feature>
<feature type="transmembrane region" description="Helical" evidence="7">
    <location>
        <begin position="251"/>
        <end position="271"/>
    </location>
</feature>
<dbReference type="GO" id="GO:0022857">
    <property type="term" value="F:transmembrane transporter activity"/>
    <property type="evidence" value="ECO:0007669"/>
    <property type="project" value="InterPro"/>
</dbReference>
<accession>A0A2N5EMF2</accession>
<dbReference type="Proteomes" id="UP000234626">
    <property type="component" value="Unassembled WGS sequence"/>
</dbReference>
<evidence type="ECO:0000256" key="5">
    <source>
        <dbReference type="ARBA" id="ARBA00022989"/>
    </source>
</evidence>
<evidence type="ECO:0000256" key="6">
    <source>
        <dbReference type="ARBA" id="ARBA00023136"/>
    </source>
</evidence>
<sequence>MSILFFYLLFFVLTADGLMVFLTSVIVYQLTGSIEYSGLSYALWWLPRIFIIPLIGRYIDKIGVRALSIFSDVVKVMGCLFLICVDFSSNIMVAVSFGIVGSIISIGNSQTIIAYEKIIALISDAKEHHVNIMSRMDFLAMIAGPLVGMALLDYGYKYVLALPCLLYISNAFFFYVKKEALRAEENDVHSHCTADKRVNSDALSLKRHVLFIFTTPIIVSAVLLAVGNNMFDGLVESSGAALIHREMNLPIKYFGMIDVAAGVCGVIGTYLYGYIKRAFDRRVLLGLSVTLITVSSSVLIFNQSSFLFFVGCYAVSIIGKVFSGNIGRMIRIEVIPSHVLASTSSLIMLLNQSILPLVGMLLYFSTGSTILVYALMGVSILITLASGCLLIIYSKRHYEHLRAKENSVSKPA</sequence>
<reference evidence="8 9" key="1">
    <citation type="submission" date="2017-12" db="EMBL/GenBank/DDBJ databases">
        <title>Characterization of six clinical isolates of Enterochimera gen. nov., a novel genus of the Yersiniaciae family and the three species Enterochimera arupensis sp. nov., Enterochimera coloradensis sp. nov, and Enterochimera californica sp. nov.</title>
        <authorList>
            <person name="Rossi A."/>
            <person name="Fisher M."/>
        </authorList>
    </citation>
    <scope>NUCLEOTIDE SEQUENCE [LARGE SCALE GENOMIC DNA]</scope>
    <source>
        <strain evidence="8 9">2016Iso1</strain>
    </source>
</reference>
<keyword evidence="5 7" id="KW-1133">Transmembrane helix</keyword>
<evidence type="ECO:0000313" key="9">
    <source>
        <dbReference type="Proteomes" id="UP000234626"/>
    </source>
</evidence>
<dbReference type="SUPFAM" id="SSF103473">
    <property type="entry name" value="MFS general substrate transporter"/>
    <property type="match status" value="1"/>
</dbReference>
<proteinExistence type="predicted"/>
<evidence type="ECO:0000256" key="3">
    <source>
        <dbReference type="ARBA" id="ARBA00022475"/>
    </source>
</evidence>
<evidence type="ECO:0000256" key="7">
    <source>
        <dbReference type="SAM" id="Phobius"/>
    </source>
</evidence>
<feature type="transmembrane region" description="Helical" evidence="7">
    <location>
        <begin position="307"/>
        <end position="327"/>
    </location>
</feature>
<keyword evidence="6 7" id="KW-0472">Membrane</keyword>
<dbReference type="PANTHER" id="PTHR23513:SF9">
    <property type="entry name" value="ENTEROBACTIN EXPORTER ENTS"/>
    <property type="match status" value="1"/>
</dbReference>
<evidence type="ECO:0000256" key="2">
    <source>
        <dbReference type="ARBA" id="ARBA00022448"/>
    </source>
</evidence>
<keyword evidence="9" id="KW-1185">Reference proteome</keyword>
<dbReference type="AlphaFoldDB" id="A0A2N5EMF2"/>
<keyword evidence="3" id="KW-1003">Cell membrane</keyword>
<evidence type="ECO:0000313" key="8">
    <source>
        <dbReference type="EMBL" id="PLR49241.1"/>
    </source>
</evidence>
<organism evidence="8 9">
    <name type="scientific">Chimaeribacter arupi</name>
    <dbReference type="NCBI Taxonomy" id="2060066"/>
    <lineage>
        <taxon>Bacteria</taxon>
        <taxon>Pseudomonadati</taxon>
        <taxon>Pseudomonadota</taxon>
        <taxon>Gammaproteobacteria</taxon>
        <taxon>Enterobacterales</taxon>
        <taxon>Yersiniaceae</taxon>
        <taxon>Chimaeribacter</taxon>
    </lineage>
</organism>
<feature type="transmembrane region" description="Helical" evidence="7">
    <location>
        <begin position="209"/>
        <end position="231"/>
    </location>
</feature>
<dbReference type="Pfam" id="PF07690">
    <property type="entry name" value="MFS_1"/>
    <property type="match status" value="1"/>
</dbReference>
<feature type="transmembrane region" description="Helical" evidence="7">
    <location>
        <begin position="158"/>
        <end position="176"/>
    </location>
</feature>
<feature type="transmembrane region" description="Helical" evidence="7">
    <location>
        <begin position="339"/>
        <end position="364"/>
    </location>
</feature>
<comment type="caution">
    <text evidence="8">The sequence shown here is derived from an EMBL/GenBank/DDBJ whole genome shotgun (WGS) entry which is preliminary data.</text>
</comment>
<dbReference type="Gene3D" id="1.20.1250.20">
    <property type="entry name" value="MFS general substrate transporter like domains"/>
    <property type="match status" value="1"/>
</dbReference>
<dbReference type="InterPro" id="IPR011701">
    <property type="entry name" value="MFS"/>
</dbReference>
<keyword evidence="2" id="KW-0813">Transport</keyword>
<feature type="transmembrane region" description="Helical" evidence="7">
    <location>
        <begin position="283"/>
        <end position="301"/>
    </location>
</feature>
<protein>
    <submittedName>
        <fullName evidence="8">MFS transporter</fullName>
    </submittedName>
</protein>
<evidence type="ECO:0000256" key="4">
    <source>
        <dbReference type="ARBA" id="ARBA00022692"/>
    </source>
</evidence>
<dbReference type="RefSeq" id="WP_101834902.1">
    <property type="nucleotide sequence ID" value="NZ_PJZK01000010.1"/>
</dbReference>
<dbReference type="PANTHER" id="PTHR23513">
    <property type="entry name" value="INTEGRAL MEMBRANE EFFLUX PROTEIN-RELATED"/>
    <property type="match status" value="1"/>
</dbReference>
<keyword evidence="4 7" id="KW-0812">Transmembrane</keyword>
<dbReference type="InterPro" id="IPR036259">
    <property type="entry name" value="MFS_trans_sf"/>
</dbReference>
<feature type="transmembrane region" description="Helical" evidence="7">
    <location>
        <begin position="370"/>
        <end position="393"/>
    </location>
</feature>
<comment type="subcellular location">
    <subcellularLocation>
        <location evidence="1">Cell membrane</location>
        <topology evidence="1">Multi-pass membrane protein</topology>
    </subcellularLocation>
</comment>